<dbReference type="SMART" id="SM01049">
    <property type="entry name" value="Cache_2"/>
    <property type="match status" value="1"/>
</dbReference>
<name>A0A1U7JLD0_9HYPH</name>
<evidence type="ECO:0000259" key="12">
    <source>
        <dbReference type="PROSITE" id="PS50885"/>
    </source>
</evidence>
<keyword evidence="14" id="KW-1185">Reference proteome</keyword>
<dbReference type="GO" id="GO:0007165">
    <property type="term" value="P:signal transduction"/>
    <property type="evidence" value="ECO:0007669"/>
    <property type="project" value="UniProtKB-KW"/>
</dbReference>
<dbReference type="Gene3D" id="6.10.340.10">
    <property type="match status" value="1"/>
</dbReference>
<comment type="caution">
    <text evidence="13">The sequence shown here is derived from an EMBL/GenBank/DDBJ whole genome shotgun (WGS) entry which is preliminary data.</text>
</comment>
<evidence type="ECO:0000256" key="8">
    <source>
        <dbReference type="PROSITE-ProRule" id="PRU00284"/>
    </source>
</evidence>
<comment type="subcellular location">
    <subcellularLocation>
        <location evidence="1">Cell membrane</location>
        <topology evidence="1">Multi-pass membrane protein</topology>
    </subcellularLocation>
</comment>
<keyword evidence="2" id="KW-1003">Cell membrane</keyword>
<reference evidence="13 14" key="1">
    <citation type="submission" date="2016-03" db="EMBL/GenBank/DDBJ databases">
        <title>Genome sequence of Nesiotobacter sp. nov., a moderately halophilic alphaproteobacterium isolated from the Yellow Sea, China.</title>
        <authorList>
            <person name="Zhang G."/>
            <person name="Zhang R."/>
        </authorList>
    </citation>
    <scope>NUCLEOTIDE SEQUENCE [LARGE SCALE GENOMIC DNA]</scope>
    <source>
        <strain evidence="13 14">WB1-6</strain>
    </source>
</reference>
<dbReference type="Gene3D" id="3.30.450.20">
    <property type="entry name" value="PAS domain"/>
    <property type="match status" value="1"/>
</dbReference>
<dbReference type="GO" id="GO:0004888">
    <property type="term" value="F:transmembrane signaling receptor activity"/>
    <property type="evidence" value="ECO:0007669"/>
    <property type="project" value="InterPro"/>
</dbReference>
<accession>A0A1U7JLD0</accession>
<dbReference type="InterPro" id="IPR033480">
    <property type="entry name" value="sCache_2"/>
</dbReference>
<evidence type="ECO:0000256" key="10">
    <source>
        <dbReference type="SAM" id="Phobius"/>
    </source>
</evidence>
<dbReference type="Proteomes" id="UP000185783">
    <property type="component" value="Unassembled WGS sequence"/>
</dbReference>
<dbReference type="PROSITE" id="PS50111">
    <property type="entry name" value="CHEMOTAXIS_TRANSDUC_2"/>
    <property type="match status" value="1"/>
</dbReference>
<dbReference type="InterPro" id="IPR003660">
    <property type="entry name" value="HAMP_dom"/>
</dbReference>
<feature type="transmembrane region" description="Helical" evidence="10">
    <location>
        <begin position="193"/>
        <end position="211"/>
    </location>
</feature>
<organism evidence="13 14">
    <name type="scientific">Pseudovibrio exalbescens</name>
    <dbReference type="NCBI Taxonomy" id="197461"/>
    <lineage>
        <taxon>Bacteria</taxon>
        <taxon>Pseudomonadati</taxon>
        <taxon>Pseudomonadota</taxon>
        <taxon>Alphaproteobacteria</taxon>
        <taxon>Hyphomicrobiales</taxon>
        <taxon>Stappiaceae</taxon>
        <taxon>Pseudovibrio</taxon>
    </lineage>
</organism>
<protein>
    <submittedName>
        <fullName evidence="13">Chemotaxis protein</fullName>
    </submittedName>
</protein>
<feature type="domain" description="HAMP" evidence="12">
    <location>
        <begin position="212"/>
        <end position="265"/>
    </location>
</feature>
<dbReference type="Gene3D" id="1.10.287.950">
    <property type="entry name" value="Methyl-accepting chemotaxis protein"/>
    <property type="match status" value="1"/>
</dbReference>
<feature type="compositionally biased region" description="Low complexity" evidence="9">
    <location>
        <begin position="324"/>
        <end position="335"/>
    </location>
</feature>
<dbReference type="AlphaFoldDB" id="A0A1U7JLD0"/>
<dbReference type="InterPro" id="IPR004089">
    <property type="entry name" value="MCPsignal_dom"/>
</dbReference>
<sequence>MSLSRLPLAWKIALPTLVIFAFAVALSLINLSALRTSMVNERIDSIKHITSSALRITEHFHQRAQTGEFTEAEAKDLAKQAMRDIRYDGGNGYIFVYDYEGTTLVMPNDDAIGKNLINTRDQNGVYLVRELIKQAQNGGGKVSYVWTKAGGGDTLYQKESWAEGFAPWQWMIGTGVYTDDIDHAFWKQATTNIIISLIAMLVAAAIAFITIRSINMPIAELIRNMHSMSEGDNSATINYIDRTDEIGQIASAMKVFQENERNRKALEEAQKRDQQTSVQRSNEVQELCAGFDRDISELLDTVSAAVQELETASERLAGNADHTSSQSQRASAASMQASSNVEAVASAAEELAASVSEVSRQVQRSNDMTSQASSEAASTNERVERLARSAKHISEVVTLIQAIAEQTNLLALNATIEAARAGEAGKGFAVVAAEVKELANQTSKATEEIDKQVSEIQQETNHAVSAISTISQTIENLSGTSAQIAAAVEQQHAATQEIASNVTEASRVTNEVSESINFVAQSAQETQDQVMVVNSSSQTMQERAAQLRDQVTNFLRAVRERSGTAA</sequence>
<dbReference type="PANTHER" id="PTHR32089">
    <property type="entry name" value="METHYL-ACCEPTING CHEMOTAXIS PROTEIN MCPB"/>
    <property type="match status" value="1"/>
</dbReference>
<evidence type="ECO:0000256" key="9">
    <source>
        <dbReference type="SAM" id="MobiDB-lite"/>
    </source>
</evidence>
<evidence type="ECO:0000313" key="14">
    <source>
        <dbReference type="Proteomes" id="UP000185783"/>
    </source>
</evidence>
<feature type="region of interest" description="Disordered" evidence="9">
    <location>
        <begin position="358"/>
        <end position="383"/>
    </location>
</feature>
<evidence type="ECO:0000256" key="6">
    <source>
        <dbReference type="ARBA" id="ARBA00023224"/>
    </source>
</evidence>
<dbReference type="CDD" id="cd06225">
    <property type="entry name" value="HAMP"/>
    <property type="match status" value="1"/>
</dbReference>
<gene>
    <name evidence="13" type="ORF">A3843_04400</name>
</gene>
<evidence type="ECO:0000256" key="5">
    <source>
        <dbReference type="ARBA" id="ARBA00023136"/>
    </source>
</evidence>
<dbReference type="Pfam" id="PF00672">
    <property type="entry name" value="HAMP"/>
    <property type="match status" value="1"/>
</dbReference>
<dbReference type="STRING" id="197461.A3843_04400"/>
<dbReference type="RefSeq" id="WP_028479946.1">
    <property type="nucleotide sequence ID" value="NZ_LVVZ01000005.1"/>
</dbReference>
<dbReference type="SUPFAM" id="SSF58104">
    <property type="entry name" value="Methyl-accepting chemotaxis protein (MCP) signaling domain"/>
    <property type="match status" value="1"/>
</dbReference>
<dbReference type="EMBL" id="LVVZ01000005">
    <property type="protein sequence ID" value="OKL45556.1"/>
    <property type="molecule type" value="Genomic_DNA"/>
</dbReference>
<proteinExistence type="inferred from homology"/>
<keyword evidence="3 10" id="KW-0812">Transmembrane</keyword>
<dbReference type="PROSITE" id="PS50885">
    <property type="entry name" value="HAMP"/>
    <property type="match status" value="1"/>
</dbReference>
<comment type="similarity">
    <text evidence="7">Belongs to the methyl-accepting chemotaxis (MCP) protein family.</text>
</comment>
<keyword evidence="6 8" id="KW-0807">Transducer</keyword>
<dbReference type="PRINTS" id="PR00260">
    <property type="entry name" value="CHEMTRNSDUCR"/>
</dbReference>
<feature type="region of interest" description="Disordered" evidence="9">
    <location>
        <begin position="314"/>
        <end position="335"/>
    </location>
</feature>
<evidence type="ECO:0000256" key="2">
    <source>
        <dbReference type="ARBA" id="ARBA00022475"/>
    </source>
</evidence>
<dbReference type="SMART" id="SM00283">
    <property type="entry name" value="MA"/>
    <property type="match status" value="1"/>
</dbReference>
<evidence type="ECO:0000256" key="7">
    <source>
        <dbReference type="ARBA" id="ARBA00029447"/>
    </source>
</evidence>
<evidence type="ECO:0000313" key="13">
    <source>
        <dbReference type="EMBL" id="OKL45556.1"/>
    </source>
</evidence>
<feature type="transmembrane region" description="Helical" evidence="10">
    <location>
        <begin position="12"/>
        <end position="33"/>
    </location>
</feature>
<dbReference type="GO" id="GO:0005886">
    <property type="term" value="C:plasma membrane"/>
    <property type="evidence" value="ECO:0007669"/>
    <property type="project" value="UniProtKB-SubCell"/>
</dbReference>
<dbReference type="GO" id="GO:0006935">
    <property type="term" value="P:chemotaxis"/>
    <property type="evidence" value="ECO:0007669"/>
    <property type="project" value="InterPro"/>
</dbReference>
<evidence type="ECO:0000256" key="3">
    <source>
        <dbReference type="ARBA" id="ARBA00022692"/>
    </source>
</evidence>
<dbReference type="Pfam" id="PF17200">
    <property type="entry name" value="sCache_2"/>
    <property type="match status" value="1"/>
</dbReference>
<keyword evidence="4 10" id="KW-1133">Transmembrane helix</keyword>
<dbReference type="PANTHER" id="PTHR32089:SF112">
    <property type="entry name" value="LYSOZYME-LIKE PROTEIN-RELATED"/>
    <property type="match status" value="1"/>
</dbReference>
<keyword evidence="5 10" id="KW-0472">Membrane</keyword>
<evidence type="ECO:0000256" key="1">
    <source>
        <dbReference type="ARBA" id="ARBA00004651"/>
    </source>
</evidence>
<feature type="domain" description="Methyl-accepting transducer" evidence="11">
    <location>
        <begin position="305"/>
        <end position="527"/>
    </location>
</feature>
<dbReference type="SMART" id="SM00304">
    <property type="entry name" value="HAMP"/>
    <property type="match status" value="1"/>
</dbReference>
<feature type="compositionally biased region" description="Polar residues" evidence="9">
    <location>
        <begin position="366"/>
        <end position="380"/>
    </location>
</feature>
<evidence type="ECO:0000256" key="4">
    <source>
        <dbReference type="ARBA" id="ARBA00022989"/>
    </source>
</evidence>
<dbReference type="Pfam" id="PF00015">
    <property type="entry name" value="MCPsignal"/>
    <property type="match status" value="1"/>
</dbReference>
<evidence type="ECO:0000259" key="11">
    <source>
        <dbReference type="PROSITE" id="PS50111"/>
    </source>
</evidence>
<dbReference type="InterPro" id="IPR004090">
    <property type="entry name" value="Chemotax_Me-accpt_rcpt"/>
</dbReference>